<proteinExistence type="inferred from homology"/>
<dbReference type="InterPro" id="IPR016155">
    <property type="entry name" value="Mopterin_synth/thiamin_S_b"/>
</dbReference>
<evidence type="ECO:0000256" key="2">
    <source>
        <dbReference type="HAMAP-Rule" id="MF_00460"/>
    </source>
</evidence>
<evidence type="ECO:0000313" key="3">
    <source>
        <dbReference type="EMBL" id="SDG57801.1"/>
    </source>
</evidence>
<dbReference type="Proteomes" id="UP000198607">
    <property type="component" value="Unassembled WGS sequence"/>
</dbReference>
<keyword evidence="4" id="KW-1185">Reference proteome</keyword>
<reference evidence="3 4" key="1">
    <citation type="submission" date="2016-10" db="EMBL/GenBank/DDBJ databases">
        <authorList>
            <person name="de Groot N.N."/>
        </authorList>
    </citation>
    <scope>NUCLEOTIDE SEQUENCE [LARGE SCALE GENOMIC DNA]</scope>
    <source>
        <strain evidence="3 4">DSM 5885</strain>
    </source>
</reference>
<evidence type="ECO:0000256" key="1">
    <source>
        <dbReference type="ARBA" id="ARBA00010645"/>
    </source>
</evidence>
<dbReference type="Pfam" id="PF03658">
    <property type="entry name" value="Ub-RnfH"/>
    <property type="match status" value="1"/>
</dbReference>
<gene>
    <name evidence="3" type="ORF">SAMN05660652_00166</name>
</gene>
<evidence type="ECO:0000313" key="4">
    <source>
        <dbReference type="Proteomes" id="UP000198607"/>
    </source>
</evidence>
<comment type="similarity">
    <text evidence="1 2">Belongs to the UPF0125 (RnfH) family.</text>
</comment>
<dbReference type="STRING" id="83767.SAMN05660652_00166"/>
<protein>
    <recommendedName>
        <fullName evidence="2">UPF0125 protein SAMN05660652_00166</fullName>
    </recommendedName>
</protein>
<dbReference type="PANTHER" id="PTHR37483">
    <property type="entry name" value="UPF0125 PROTEIN RATB"/>
    <property type="match status" value="1"/>
</dbReference>
<dbReference type="InterPro" id="IPR037021">
    <property type="entry name" value="RnfH_sf"/>
</dbReference>
<dbReference type="PANTHER" id="PTHR37483:SF1">
    <property type="entry name" value="UPF0125 PROTEIN RATB"/>
    <property type="match status" value="1"/>
</dbReference>
<dbReference type="RefSeq" id="WP_091931983.1">
    <property type="nucleotide sequence ID" value="NZ_FNCY01000001.1"/>
</dbReference>
<dbReference type="OrthoDB" id="9796575at2"/>
<sequence>MQIGVAYSEHAQQVWMTIDVPEATTVREAIDRSGILQQFPTIDLDAQKVGIFGKVVKPDTALRPGDRIEIYRPIVCDPQTVPRRDGVGADDDE</sequence>
<dbReference type="NCBIfam" id="NF002490">
    <property type="entry name" value="PRK01777.1"/>
    <property type="match status" value="1"/>
</dbReference>
<dbReference type="InterPro" id="IPR005346">
    <property type="entry name" value="RnfH"/>
</dbReference>
<accession>A0A1G7VE26</accession>
<dbReference type="AlphaFoldDB" id="A0A1G7VE26"/>
<dbReference type="Gene3D" id="3.10.20.280">
    <property type="entry name" value="RnfH-like"/>
    <property type="match status" value="1"/>
</dbReference>
<name>A0A1G7VE26_9RHOO</name>
<organism evidence="3 4">
    <name type="scientific">Propionivibrio dicarboxylicus</name>
    <dbReference type="NCBI Taxonomy" id="83767"/>
    <lineage>
        <taxon>Bacteria</taxon>
        <taxon>Pseudomonadati</taxon>
        <taxon>Pseudomonadota</taxon>
        <taxon>Betaproteobacteria</taxon>
        <taxon>Rhodocyclales</taxon>
        <taxon>Rhodocyclaceae</taxon>
        <taxon>Propionivibrio</taxon>
    </lineage>
</organism>
<dbReference type="EMBL" id="FNCY01000001">
    <property type="protein sequence ID" value="SDG57801.1"/>
    <property type="molecule type" value="Genomic_DNA"/>
</dbReference>
<dbReference type="SUPFAM" id="SSF54285">
    <property type="entry name" value="MoaD/ThiS"/>
    <property type="match status" value="1"/>
</dbReference>
<dbReference type="HAMAP" id="MF_00460">
    <property type="entry name" value="UPF0125_RnfH"/>
    <property type="match status" value="1"/>
</dbReference>